<reference evidence="3" key="1">
    <citation type="submission" date="2018-02" db="EMBL/GenBank/DDBJ databases">
        <authorList>
            <person name="Cohen D.B."/>
            <person name="Kent A.D."/>
        </authorList>
    </citation>
    <scope>NUCLEOTIDE SEQUENCE</scope>
</reference>
<dbReference type="InterPro" id="IPR023213">
    <property type="entry name" value="CAT-like_dom_sf"/>
</dbReference>
<dbReference type="EMBL" id="OIVN01001668">
    <property type="protein sequence ID" value="SPC96457.1"/>
    <property type="molecule type" value="Genomic_DNA"/>
</dbReference>
<evidence type="ECO:0000256" key="2">
    <source>
        <dbReference type="ARBA" id="ARBA00023315"/>
    </source>
</evidence>
<keyword evidence="2" id="KW-0012">Acyltransferase</keyword>
<name>A0A2N9G114_FAGSY</name>
<organism evidence="3">
    <name type="scientific">Fagus sylvatica</name>
    <name type="common">Beechnut</name>
    <dbReference type="NCBI Taxonomy" id="28930"/>
    <lineage>
        <taxon>Eukaryota</taxon>
        <taxon>Viridiplantae</taxon>
        <taxon>Streptophyta</taxon>
        <taxon>Embryophyta</taxon>
        <taxon>Tracheophyta</taxon>
        <taxon>Spermatophyta</taxon>
        <taxon>Magnoliopsida</taxon>
        <taxon>eudicotyledons</taxon>
        <taxon>Gunneridae</taxon>
        <taxon>Pentapetalae</taxon>
        <taxon>rosids</taxon>
        <taxon>fabids</taxon>
        <taxon>Fagales</taxon>
        <taxon>Fagaceae</taxon>
        <taxon>Fagus</taxon>
    </lineage>
</organism>
<protein>
    <submittedName>
        <fullName evidence="3">Uncharacterized protein</fullName>
    </submittedName>
</protein>
<evidence type="ECO:0000256" key="1">
    <source>
        <dbReference type="ARBA" id="ARBA00022679"/>
    </source>
</evidence>
<evidence type="ECO:0000313" key="3">
    <source>
        <dbReference type="EMBL" id="SPC96457.1"/>
    </source>
</evidence>
<accession>A0A2N9G114</accession>
<proteinExistence type="predicted"/>
<dbReference type="Pfam" id="PF02458">
    <property type="entry name" value="Transferase"/>
    <property type="match status" value="1"/>
</dbReference>
<dbReference type="InterPro" id="IPR051504">
    <property type="entry name" value="Plant_metabolite_acyltrans"/>
</dbReference>
<dbReference type="PANTHER" id="PTHR31625">
    <property type="match status" value="1"/>
</dbReference>
<dbReference type="AlphaFoldDB" id="A0A2N9G114"/>
<dbReference type="GO" id="GO:0016747">
    <property type="term" value="F:acyltransferase activity, transferring groups other than amino-acyl groups"/>
    <property type="evidence" value="ECO:0007669"/>
    <property type="project" value="UniProtKB-ARBA"/>
</dbReference>
<dbReference type="Gene3D" id="3.30.559.10">
    <property type="entry name" value="Chloramphenicol acetyltransferase-like domain"/>
    <property type="match status" value="2"/>
</dbReference>
<sequence>MFLHHRAQFPPHLFLSLFLTYQWFLFSTMQRVFFYELPYPTTNHFTQTILPNLKHSLSLALQLFFPLAAKLRLPPLPHMPHILYTEGDSVLLTIAESRCDFNHLIGNHARDVRESHPLVPKLLPPAISELDNTQVLPDLLAIQVTVFPNSGISIGITFSHLVADGRAFHHFMKSWACIYRKSIGDLTCLDKSVVLPFLSRDVIEIEDPNGFKLSSMMKEYWSTWAEVWREGTIPIADSVLSDKVRATFVLSRAQIGRLKSWVSIQYMNNNEQETLYVSTFVVVCAIIWVCMIKTEDSEISDLLHNDMLCYFCFVADIRNRHGVAVPATYFGNYLAVCFAQAKRKELMVENGIVTAVKAIGKKVQELESGAFREAEKWMSRIKEVLESGPFVSVAGSPKLGVYETNFGWGRPKKSEVLHIDDSKSISLAESRDEEGGIEVGLALSRSKMENFKAILEQDLQLFSGTGLLV</sequence>
<keyword evidence="1" id="KW-0808">Transferase</keyword>
<gene>
    <name evidence="3" type="ORF">FSB_LOCUS24339</name>
</gene>